<organism evidence="1 2">
    <name type="scientific">Helicobacter bilis ATCC 43879</name>
    <dbReference type="NCBI Taxonomy" id="613026"/>
    <lineage>
        <taxon>Bacteria</taxon>
        <taxon>Pseudomonadati</taxon>
        <taxon>Campylobacterota</taxon>
        <taxon>Epsilonproteobacteria</taxon>
        <taxon>Campylobacterales</taxon>
        <taxon>Helicobacteraceae</taxon>
        <taxon>Helicobacter</taxon>
    </lineage>
</organism>
<dbReference type="AlphaFoldDB" id="C3XIK0"/>
<dbReference type="EMBL" id="ACDN02000067">
    <property type="protein sequence ID" value="EEO24818.1"/>
    <property type="molecule type" value="Genomic_DNA"/>
</dbReference>
<evidence type="ECO:0000313" key="1">
    <source>
        <dbReference type="EMBL" id="EEO24818.1"/>
    </source>
</evidence>
<comment type="caution">
    <text evidence="1">The sequence shown here is derived from an EMBL/GenBank/DDBJ whole genome shotgun (WGS) entry which is preliminary data.</text>
</comment>
<sequence length="190" mass="20092">MTKSLKSVNAYKNASVDKNANIYKNASIVACVAGGVSTTLAYCNNKQEKGKEVAMKQAIFHGTLNACKEGLTYILTTQINKSTANAMIQHSGNKALYLMKNFGTTAFKLGTQIAMNSANDILKWQKGETTQKECLQSIKKNACGIIGGFVVARGFSIVCGAVIPGVGVLAGGIAGAYIGEYVGRKIAERV</sequence>
<dbReference type="HOGENOM" id="CLU_1466295_0_0_7"/>
<proteinExistence type="predicted"/>
<evidence type="ECO:0000313" key="2">
    <source>
        <dbReference type="Proteomes" id="UP000005085"/>
    </source>
</evidence>
<dbReference type="RefSeq" id="WP_005219801.1">
    <property type="nucleotide sequence ID" value="NZ_KI392040.1"/>
</dbReference>
<gene>
    <name evidence="1" type="ORF">HRAG_01875</name>
</gene>
<reference evidence="1 2" key="1">
    <citation type="journal article" date="2014" name="Genome Announc.">
        <title>Draft genome sequences of six enterohepatic helicobacter species isolated from humans and one from rhesus macaques.</title>
        <authorList>
            <person name="Shen Z."/>
            <person name="Sheh A."/>
            <person name="Young S.K."/>
            <person name="Abouelliel A."/>
            <person name="Ward D.V."/>
            <person name="Earl A.M."/>
            <person name="Fox J.G."/>
        </authorList>
    </citation>
    <scope>NUCLEOTIDE SEQUENCE [LARGE SCALE GENOMIC DNA]</scope>
    <source>
        <strain evidence="1 2">ATCC 43879</strain>
    </source>
</reference>
<keyword evidence="2" id="KW-1185">Reference proteome</keyword>
<accession>C3XIK0</accession>
<protein>
    <submittedName>
        <fullName evidence="1">Uncharacterized protein</fullName>
    </submittedName>
</protein>
<dbReference type="Proteomes" id="UP000005085">
    <property type="component" value="Unassembled WGS sequence"/>
</dbReference>
<dbReference type="OrthoDB" id="9955290at2"/>
<name>C3XIK0_9HELI</name>